<organism evidence="2 3">
    <name type="scientific">Pendulispora albinea</name>
    <dbReference type="NCBI Taxonomy" id="2741071"/>
    <lineage>
        <taxon>Bacteria</taxon>
        <taxon>Pseudomonadati</taxon>
        <taxon>Myxococcota</taxon>
        <taxon>Myxococcia</taxon>
        <taxon>Myxococcales</taxon>
        <taxon>Sorangiineae</taxon>
        <taxon>Pendulisporaceae</taxon>
        <taxon>Pendulispora</taxon>
    </lineage>
</organism>
<sequence length="104" mass="11733">MRTRKVSISIDSHDLVVLRRIAKAEHGGNLSALFASGVAPLLERERTKKERAERRRELLAWLGPPPTKEESEAIAAVIEGRATKKQQATYDRLETTETRTRKIA</sequence>
<feature type="region of interest" description="Disordered" evidence="1">
    <location>
        <begin position="85"/>
        <end position="104"/>
    </location>
</feature>
<feature type="compositionally biased region" description="Basic and acidic residues" evidence="1">
    <location>
        <begin position="91"/>
        <end position="104"/>
    </location>
</feature>
<keyword evidence="3" id="KW-1185">Reference proteome</keyword>
<proteinExistence type="predicted"/>
<dbReference type="RefSeq" id="WP_394825316.1">
    <property type="nucleotide sequence ID" value="NZ_CP089984.1"/>
</dbReference>
<evidence type="ECO:0000313" key="2">
    <source>
        <dbReference type="EMBL" id="WXB15681.1"/>
    </source>
</evidence>
<protein>
    <submittedName>
        <fullName evidence="2">Uncharacterized protein</fullName>
    </submittedName>
</protein>
<accession>A0ABZ2LXN0</accession>
<evidence type="ECO:0000256" key="1">
    <source>
        <dbReference type="SAM" id="MobiDB-lite"/>
    </source>
</evidence>
<reference evidence="2 3" key="1">
    <citation type="submission" date="2021-12" db="EMBL/GenBank/DDBJ databases">
        <title>Discovery of the Pendulisporaceae a myxobacterial family with distinct sporulation behavior and unique specialized metabolism.</title>
        <authorList>
            <person name="Garcia R."/>
            <person name="Popoff A."/>
            <person name="Bader C.D."/>
            <person name="Loehr J."/>
            <person name="Walesch S."/>
            <person name="Walt C."/>
            <person name="Boldt J."/>
            <person name="Bunk B."/>
            <person name="Haeckl F.J.F.P.J."/>
            <person name="Gunesch A.P."/>
            <person name="Birkelbach J."/>
            <person name="Nuebel U."/>
            <person name="Pietschmann T."/>
            <person name="Bach T."/>
            <person name="Mueller R."/>
        </authorList>
    </citation>
    <scope>NUCLEOTIDE SEQUENCE [LARGE SCALE GENOMIC DNA]</scope>
    <source>
        <strain evidence="2 3">MSr11954</strain>
    </source>
</reference>
<gene>
    <name evidence="2" type="ORF">LZC94_00110</name>
</gene>
<evidence type="ECO:0000313" key="3">
    <source>
        <dbReference type="Proteomes" id="UP001370348"/>
    </source>
</evidence>
<dbReference type="EMBL" id="CP089984">
    <property type="protein sequence ID" value="WXB15681.1"/>
    <property type="molecule type" value="Genomic_DNA"/>
</dbReference>
<name>A0ABZ2LXN0_9BACT</name>
<dbReference type="Proteomes" id="UP001370348">
    <property type="component" value="Chromosome"/>
</dbReference>